<evidence type="ECO:0000313" key="4">
    <source>
        <dbReference type="EMBL" id="RGN03447.1"/>
    </source>
</evidence>
<dbReference type="InterPro" id="IPR046059">
    <property type="entry name" value="DUF6017"/>
</dbReference>
<reference evidence="4 5" key="1">
    <citation type="submission" date="2018-08" db="EMBL/GenBank/DDBJ databases">
        <title>A genome reference for cultivated species of the human gut microbiota.</title>
        <authorList>
            <person name="Zou Y."/>
            <person name="Xue W."/>
            <person name="Luo G."/>
        </authorList>
    </citation>
    <scope>NUCLEOTIDE SEQUENCE [LARGE SCALE GENOMIC DNA]</scope>
    <source>
        <strain evidence="4 5">OM06-11AA</strain>
    </source>
</reference>
<accession>A0A3E5A4F8</accession>
<dbReference type="Proteomes" id="UP000261222">
    <property type="component" value="Unassembled WGS sequence"/>
</dbReference>
<dbReference type="EMBL" id="QSUB01000006">
    <property type="protein sequence ID" value="RGN03447.1"/>
    <property type="molecule type" value="Genomic_DNA"/>
</dbReference>
<dbReference type="Pfam" id="PF06970">
    <property type="entry name" value="RepA_N"/>
    <property type="match status" value="1"/>
</dbReference>
<sequence>MNCLITGRKANNEGRRESKMAKSESTKIEFGYFHDYESEQFAFYRIPKVLFTDEYFRNLSSDAKVLYGLMLDRMALSIRHQWFDEEGKVYIIFTVEQVIQYMNCGRDKAMKTLAELDTKKGIGLIERVKQGFGKPDIIYVKNFILRTSKDVKNNDESEESIQQNREVEEVDLSESEKSTYRGRKNRLQGVGKTDFKRSENTTYRGRKIRTTEVGKTDPNNTNYNYTDISNTDRSNTDLINLSDSSEQQSMDLMEEMELFQMNTALVKRNIEYDCLVQRCRLGEQQQLDEIVALIVETISIERENITISGVKYPYQFVKSRLLLLEESHIEYVLDCLHENTREVKNIKAYLLTCLMNSITTIGNYYQAKVNHDMYGGDI</sequence>
<name>A0A3E5A4F8_9FIRM</name>
<dbReference type="AlphaFoldDB" id="A0A3E5A4F8"/>
<organism evidence="4 5">
    <name type="scientific">Blautia obeum</name>
    <dbReference type="NCBI Taxonomy" id="40520"/>
    <lineage>
        <taxon>Bacteria</taxon>
        <taxon>Bacillati</taxon>
        <taxon>Bacillota</taxon>
        <taxon>Clostridia</taxon>
        <taxon>Lachnospirales</taxon>
        <taxon>Lachnospiraceae</taxon>
        <taxon>Blautia</taxon>
    </lineage>
</organism>
<evidence type="ECO:0000256" key="1">
    <source>
        <dbReference type="SAM" id="MobiDB-lite"/>
    </source>
</evidence>
<feature type="domain" description="Replication initiator A N-terminal" evidence="2">
    <location>
        <begin position="42"/>
        <end position="116"/>
    </location>
</feature>
<gene>
    <name evidence="4" type="ORF">DXB81_13610</name>
</gene>
<proteinExistence type="predicted"/>
<feature type="domain" description="DUF6017" evidence="3">
    <location>
        <begin position="246"/>
        <end position="376"/>
    </location>
</feature>
<evidence type="ECO:0000259" key="3">
    <source>
        <dbReference type="Pfam" id="PF19481"/>
    </source>
</evidence>
<dbReference type="Pfam" id="PF19481">
    <property type="entry name" value="DUF6017"/>
    <property type="match status" value="1"/>
</dbReference>
<protein>
    <submittedName>
        <fullName evidence="4">Uncharacterized protein</fullName>
    </submittedName>
</protein>
<dbReference type="InterPro" id="IPR010724">
    <property type="entry name" value="RepA_N"/>
</dbReference>
<feature type="region of interest" description="Disordered" evidence="1">
    <location>
        <begin position="152"/>
        <end position="182"/>
    </location>
</feature>
<evidence type="ECO:0000313" key="5">
    <source>
        <dbReference type="Proteomes" id="UP000261222"/>
    </source>
</evidence>
<comment type="caution">
    <text evidence="4">The sequence shown here is derived from an EMBL/GenBank/DDBJ whole genome shotgun (WGS) entry which is preliminary data.</text>
</comment>
<evidence type="ECO:0000259" key="2">
    <source>
        <dbReference type="Pfam" id="PF06970"/>
    </source>
</evidence>